<name>A0A2J6T7R3_9HELO</name>
<dbReference type="GO" id="GO:0000981">
    <property type="term" value="F:DNA-binding transcription factor activity, RNA polymerase II-specific"/>
    <property type="evidence" value="ECO:0007669"/>
    <property type="project" value="InterPro"/>
</dbReference>
<dbReference type="SMART" id="SM00906">
    <property type="entry name" value="Fungal_trans"/>
    <property type="match status" value="1"/>
</dbReference>
<keyword evidence="2" id="KW-0805">Transcription regulation</keyword>
<dbReference type="PANTHER" id="PTHR47424:SF5">
    <property type="entry name" value="ZN(II)2CYS6 TRANSCRIPTION FACTOR (EUROFUNG)"/>
    <property type="match status" value="1"/>
</dbReference>
<evidence type="ECO:0000256" key="3">
    <source>
        <dbReference type="ARBA" id="ARBA00023163"/>
    </source>
</evidence>
<protein>
    <recommendedName>
        <fullName evidence="5">Zn(2)-C6 fungal-type domain-containing protein</fullName>
    </recommendedName>
</protein>
<sequence length="584" mass="65152">MSFNTAVIVRSERERFASTVCNQCKHRKKSCNKAVPSCSRCSRLRVKCSYSEVTESNSCPLLPVVDVISGLGVPFPDYSLPPQQSTMVYKIAHRVPCIDHQVSSSASRLLSAISRKRGHAGDFMQTYFHNFHKTLPIINKDSVCSKLENSTSDSHFSTLLLSMFLITQLTPQVNPNPSSNFGERELYPAVKTIYSLLQSTGKVSMELVQAGVLVACYEHCQALHQDAWLSIGACVRMAHSMGLHTVLRNMLPKDRNERNILETKRCLWWGIVVIERVINAEYEDNRLPLASEPPTAEDFLPRASSDTDTYFRVKDDLLLPDDVVPGSSEWQTPQAREFTTVGSFGATVQATFLASCVTRHILDADRDLATRGKDAYKLDIALQSFVGSCIPPPGQSHGNYCGAFATRTCFAIYLLRHEMEVASQLGKADDLCRSTMAMQSAIRTIVCVLKEGMAGMPMDLDTLSFWSHHMIYLIGLMHIKFSIRDEKYISDLEAMADYLRYFAPRYKLYSNDVQNLELGRHDPPTVYGLRAGLNPLMISGFLSTHSFKDCSPNVPVEARRMSNGNPYSKGSFLANDSIGLVSTT</sequence>
<dbReference type="GO" id="GO:0008270">
    <property type="term" value="F:zinc ion binding"/>
    <property type="evidence" value="ECO:0007669"/>
    <property type="project" value="InterPro"/>
</dbReference>
<dbReference type="InParanoid" id="A0A2J6T7R3"/>
<reference evidence="6 7" key="1">
    <citation type="submission" date="2016-04" db="EMBL/GenBank/DDBJ databases">
        <title>A degradative enzymes factory behind the ericoid mycorrhizal symbiosis.</title>
        <authorList>
            <consortium name="DOE Joint Genome Institute"/>
            <person name="Martino E."/>
            <person name="Morin E."/>
            <person name="Grelet G."/>
            <person name="Kuo A."/>
            <person name="Kohler A."/>
            <person name="Daghino S."/>
            <person name="Barry K."/>
            <person name="Choi C."/>
            <person name="Cichocki N."/>
            <person name="Clum A."/>
            <person name="Copeland A."/>
            <person name="Hainaut M."/>
            <person name="Haridas S."/>
            <person name="Labutti K."/>
            <person name="Lindquist E."/>
            <person name="Lipzen A."/>
            <person name="Khouja H.-R."/>
            <person name="Murat C."/>
            <person name="Ohm R."/>
            <person name="Olson A."/>
            <person name="Spatafora J."/>
            <person name="Veneault-Fourrey C."/>
            <person name="Henrissat B."/>
            <person name="Grigoriev I."/>
            <person name="Martin F."/>
            <person name="Perotto S."/>
        </authorList>
    </citation>
    <scope>NUCLEOTIDE SEQUENCE [LARGE SCALE GENOMIC DNA]</scope>
    <source>
        <strain evidence="6 7">E</strain>
    </source>
</reference>
<evidence type="ECO:0000259" key="5">
    <source>
        <dbReference type="PROSITE" id="PS50048"/>
    </source>
</evidence>
<dbReference type="GO" id="GO:0000978">
    <property type="term" value="F:RNA polymerase II cis-regulatory region sequence-specific DNA binding"/>
    <property type="evidence" value="ECO:0007669"/>
    <property type="project" value="TreeGrafter"/>
</dbReference>
<dbReference type="InterPro" id="IPR007219">
    <property type="entry name" value="XnlR_reg_dom"/>
</dbReference>
<dbReference type="OrthoDB" id="3862662at2759"/>
<dbReference type="AlphaFoldDB" id="A0A2J6T7R3"/>
<dbReference type="CDD" id="cd12148">
    <property type="entry name" value="fungal_TF_MHR"/>
    <property type="match status" value="1"/>
</dbReference>
<dbReference type="CDD" id="cd00067">
    <property type="entry name" value="GAL4"/>
    <property type="match status" value="1"/>
</dbReference>
<dbReference type="InterPro" id="IPR036864">
    <property type="entry name" value="Zn2-C6_fun-type_DNA-bd_sf"/>
</dbReference>
<dbReference type="InterPro" id="IPR051127">
    <property type="entry name" value="Fungal_SecMet_Regulators"/>
</dbReference>
<dbReference type="Gene3D" id="4.10.240.10">
    <property type="entry name" value="Zn(2)-C6 fungal-type DNA-binding domain"/>
    <property type="match status" value="1"/>
</dbReference>
<keyword evidence="1" id="KW-0479">Metal-binding</keyword>
<dbReference type="SUPFAM" id="SSF57701">
    <property type="entry name" value="Zn2/Cys6 DNA-binding domain"/>
    <property type="match status" value="1"/>
</dbReference>
<evidence type="ECO:0000313" key="6">
    <source>
        <dbReference type="EMBL" id="PMD59038.1"/>
    </source>
</evidence>
<dbReference type="PROSITE" id="PS50048">
    <property type="entry name" value="ZN2_CY6_FUNGAL_2"/>
    <property type="match status" value="1"/>
</dbReference>
<dbReference type="EMBL" id="KZ613817">
    <property type="protein sequence ID" value="PMD59038.1"/>
    <property type="molecule type" value="Genomic_DNA"/>
</dbReference>
<dbReference type="GO" id="GO:0005634">
    <property type="term" value="C:nucleus"/>
    <property type="evidence" value="ECO:0007669"/>
    <property type="project" value="TreeGrafter"/>
</dbReference>
<dbReference type="GO" id="GO:0000435">
    <property type="term" value="P:positive regulation of transcription from RNA polymerase II promoter by galactose"/>
    <property type="evidence" value="ECO:0007669"/>
    <property type="project" value="TreeGrafter"/>
</dbReference>
<evidence type="ECO:0000256" key="4">
    <source>
        <dbReference type="ARBA" id="ARBA00023242"/>
    </source>
</evidence>
<dbReference type="Pfam" id="PF00172">
    <property type="entry name" value="Zn_clus"/>
    <property type="match status" value="1"/>
</dbReference>
<organism evidence="6 7">
    <name type="scientific">Hyaloscypha bicolor E</name>
    <dbReference type="NCBI Taxonomy" id="1095630"/>
    <lineage>
        <taxon>Eukaryota</taxon>
        <taxon>Fungi</taxon>
        <taxon>Dikarya</taxon>
        <taxon>Ascomycota</taxon>
        <taxon>Pezizomycotina</taxon>
        <taxon>Leotiomycetes</taxon>
        <taxon>Helotiales</taxon>
        <taxon>Hyaloscyphaceae</taxon>
        <taxon>Hyaloscypha</taxon>
        <taxon>Hyaloscypha bicolor</taxon>
    </lineage>
</organism>
<gene>
    <name evidence="6" type="ORF">K444DRAFT_421664</name>
</gene>
<dbReference type="PANTHER" id="PTHR47424">
    <property type="entry name" value="REGULATORY PROTEIN GAL4"/>
    <property type="match status" value="1"/>
</dbReference>
<dbReference type="PROSITE" id="PS00463">
    <property type="entry name" value="ZN2_CY6_FUNGAL_1"/>
    <property type="match status" value="1"/>
</dbReference>
<evidence type="ECO:0000256" key="2">
    <source>
        <dbReference type="ARBA" id="ARBA00023015"/>
    </source>
</evidence>
<keyword evidence="7" id="KW-1185">Reference proteome</keyword>
<proteinExistence type="predicted"/>
<accession>A0A2J6T7R3</accession>
<dbReference type="RefSeq" id="XP_024735942.1">
    <property type="nucleotide sequence ID" value="XM_024872711.1"/>
</dbReference>
<dbReference type="GO" id="GO:0006351">
    <property type="term" value="P:DNA-templated transcription"/>
    <property type="evidence" value="ECO:0007669"/>
    <property type="project" value="InterPro"/>
</dbReference>
<keyword evidence="3" id="KW-0804">Transcription</keyword>
<dbReference type="InterPro" id="IPR001138">
    <property type="entry name" value="Zn2Cys6_DnaBD"/>
</dbReference>
<evidence type="ECO:0000313" key="7">
    <source>
        <dbReference type="Proteomes" id="UP000235371"/>
    </source>
</evidence>
<evidence type="ECO:0000256" key="1">
    <source>
        <dbReference type="ARBA" id="ARBA00022723"/>
    </source>
</evidence>
<dbReference type="Proteomes" id="UP000235371">
    <property type="component" value="Unassembled WGS sequence"/>
</dbReference>
<dbReference type="Pfam" id="PF04082">
    <property type="entry name" value="Fungal_trans"/>
    <property type="match status" value="1"/>
</dbReference>
<feature type="domain" description="Zn(2)-C6 fungal-type" evidence="5">
    <location>
        <begin position="20"/>
        <end position="50"/>
    </location>
</feature>
<keyword evidence="4" id="KW-0539">Nucleus</keyword>
<dbReference type="GeneID" id="36580791"/>